<dbReference type="CDD" id="cd02257">
    <property type="entry name" value="Peptidase_C19"/>
    <property type="match status" value="1"/>
</dbReference>
<dbReference type="InterPro" id="IPR038765">
    <property type="entry name" value="Papain-like_cys_pep_sf"/>
</dbReference>
<comment type="caution">
    <text evidence="2">The sequence shown here is derived from an EMBL/GenBank/DDBJ whole genome shotgun (WGS) entry which is preliminary data.</text>
</comment>
<evidence type="ECO:0000259" key="1">
    <source>
        <dbReference type="PROSITE" id="PS50235"/>
    </source>
</evidence>
<dbReference type="GO" id="GO:0005829">
    <property type="term" value="C:cytosol"/>
    <property type="evidence" value="ECO:0007669"/>
    <property type="project" value="TreeGrafter"/>
</dbReference>
<dbReference type="PANTHER" id="PTHR24006">
    <property type="entry name" value="UBIQUITIN CARBOXYL-TERMINAL HYDROLASE"/>
    <property type="match status" value="1"/>
</dbReference>
<dbReference type="GO" id="GO:0016579">
    <property type="term" value="P:protein deubiquitination"/>
    <property type="evidence" value="ECO:0007669"/>
    <property type="project" value="InterPro"/>
</dbReference>
<dbReference type="InterPro" id="IPR050164">
    <property type="entry name" value="Peptidase_C19"/>
</dbReference>
<protein>
    <submittedName>
        <fullName evidence="2">DUB-1</fullName>
    </submittedName>
</protein>
<dbReference type="GO" id="GO:0004843">
    <property type="term" value="F:cysteine-type deubiquitinase activity"/>
    <property type="evidence" value="ECO:0007669"/>
    <property type="project" value="InterPro"/>
</dbReference>
<accession>E1F861</accession>
<dbReference type="VEuPathDB" id="GiardiaDB:GLP15_1344"/>
<dbReference type="OrthoDB" id="292964at2759"/>
<feature type="domain" description="USP" evidence="1">
    <location>
        <begin position="93"/>
        <end position="432"/>
    </location>
</feature>
<dbReference type="Proteomes" id="UP000008974">
    <property type="component" value="Unassembled WGS sequence"/>
</dbReference>
<dbReference type="Pfam" id="PF00443">
    <property type="entry name" value="UCH"/>
    <property type="match status" value="1"/>
</dbReference>
<dbReference type="PANTHER" id="PTHR24006:SF937">
    <property type="entry name" value="UBIQUITIN CARBOXYL-TERMINAL HYDROLASE"/>
    <property type="match status" value="1"/>
</dbReference>
<dbReference type="InterPro" id="IPR028889">
    <property type="entry name" value="USP"/>
</dbReference>
<name>E1F861_GIAIA</name>
<evidence type="ECO:0000313" key="3">
    <source>
        <dbReference type="Proteomes" id="UP000008974"/>
    </source>
</evidence>
<dbReference type="AlphaFoldDB" id="E1F861"/>
<dbReference type="SUPFAM" id="SSF54001">
    <property type="entry name" value="Cysteine proteinases"/>
    <property type="match status" value="1"/>
</dbReference>
<dbReference type="EMBL" id="ACVC01000232">
    <property type="protein sequence ID" value="EFO61305.1"/>
    <property type="molecule type" value="Genomic_DNA"/>
</dbReference>
<dbReference type="OMA" id="MGDAYEL"/>
<reference evidence="2 3" key="1">
    <citation type="journal article" date="2010" name="BMC Genomics">
        <title>Genome analysis and comparative genomics of a Giardia intestinalis assemblage E isolate.</title>
        <authorList>
            <person name="Jerlstrom-Hultqvist J."/>
            <person name="Franzen O."/>
            <person name="Ankarklev J."/>
            <person name="Xu F."/>
            <person name="Nohynkova E."/>
            <person name="Andersson J.O."/>
            <person name="Svard S.G."/>
            <person name="Andersson B."/>
        </authorList>
    </citation>
    <scope>NUCLEOTIDE SEQUENCE [LARGE SCALE GENOMIC DNA]</scope>
    <source>
        <strain evidence="2 3">P15</strain>
    </source>
</reference>
<sequence length="605" mass="67466">MHSAGFHVQDSAVSSQRFVPLPIRFIEKAIGQHEVSLGADQGLFKITIADQDSAYLASDAPRPTCYVTSPELVRDALSGSLLGPTELSKCFVVGMHNHGVTCYVNACIQMLQASVHAMKLLVSTQYRGLLTKDQLSRAVFNTLDDLRDAARGSHRNSGMSYGTMYPKQIINQLPRFHMSPYSMGDAYELLLLILDNISTAEIRVARADEYVPPNRDTTAIDQLFGQLQRTTISCSMCKKDTISYSLTRSLQLPLNTSLYGAMKKYFRCTEVDGYRCEKCGQKTKISIVQNICNTPKIALFCISRWNSYGMKNSQPCACPLELDMSRGLSRDVVEPLVPKHSKQKKHDKQKGSLASLLANPDKPISTSSTVTHRLVAMINHHGSTMNSGHYTAFVRDITSGVWYLVDDSIVTRASETEVSAGTDAYVLLYEKVDISVRGTAAVTHEVIASMHDEEEVLSSIPSSTQQGTKRTLKAMASSIVEGNNPVDTTPNNDSKMCADPSSLEKALYLDKVETWTGEDLPPEILTAKAPNGELALISDYLHRGPDEMDAEIDRGRRRKTKAIREENYRQHMLEARKKKHKRTQQWRNKIGSRMIASVFKRMRKQ</sequence>
<dbReference type="Gene3D" id="3.90.70.10">
    <property type="entry name" value="Cysteine proteinases"/>
    <property type="match status" value="1"/>
</dbReference>
<proteinExistence type="predicted"/>
<dbReference type="InterPro" id="IPR001394">
    <property type="entry name" value="Peptidase_C19_UCH"/>
</dbReference>
<dbReference type="PROSITE" id="PS50235">
    <property type="entry name" value="USP_3"/>
    <property type="match status" value="1"/>
</dbReference>
<evidence type="ECO:0000313" key="2">
    <source>
        <dbReference type="EMBL" id="EFO61305.1"/>
    </source>
</evidence>
<organism evidence="2 3">
    <name type="scientific">Giardia intestinalis (strain P15)</name>
    <name type="common">Giardia lamblia</name>
    <dbReference type="NCBI Taxonomy" id="658858"/>
    <lineage>
        <taxon>Eukaryota</taxon>
        <taxon>Metamonada</taxon>
        <taxon>Diplomonadida</taxon>
        <taxon>Hexamitidae</taxon>
        <taxon>Giardiinae</taxon>
        <taxon>Giardia</taxon>
    </lineage>
</organism>
<gene>
    <name evidence="2" type="ORF">GLP15_1344</name>
</gene>
<dbReference type="GO" id="GO:0005634">
    <property type="term" value="C:nucleus"/>
    <property type="evidence" value="ECO:0007669"/>
    <property type="project" value="TreeGrafter"/>
</dbReference>
<dbReference type="STRING" id="658858.E1F861"/>